<dbReference type="GO" id="GO:0000712">
    <property type="term" value="P:resolution of meiotic recombination intermediates"/>
    <property type="evidence" value="ECO:0007669"/>
    <property type="project" value="TreeGrafter"/>
</dbReference>
<evidence type="ECO:0000256" key="4">
    <source>
        <dbReference type="ARBA" id="ARBA00023029"/>
    </source>
</evidence>
<dbReference type="GO" id="GO:0000819">
    <property type="term" value="P:sister chromatid segregation"/>
    <property type="evidence" value="ECO:0007669"/>
    <property type="project" value="TreeGrafter"/>
</dbReference>
<keyword evidence="5" id="KW-0238">DNA-binding</keyword>
<evidence type="ECO:0000313" key="8">
    <source>
        <dbReference type="Proteomes" id="UP000789375"/>
    </source>
</evidence>
<dbReference type="Gene3D" id="3.30.565.10">
    <property type="entry name" value="Histidine kinase-like ATPase, C-terminal domain"/>
    <property type="match status" value="1"/>
</dbReference>
<sequence length="236" mass="27124">MNKSIVIDFVREIPRMDIISRWFQDAFIVVIGHGLVVYLWQKRMCEFILNSRKRPNGQQTRMIYNDQTGGSQKRVHDPMTLCPWDGAGELSGLANDQTGGSQKRVHDPMTLCPWDGGRKRQVRDDIKVDIDEEGPSNYDDEEKKVSGGRNGFGAKLANIYNSEFILETVSNGKNFQEQYDRNRQLILITCSENACDYTWVIFRSDLQKFKMTRFDDDIFSLLAYDLAGCVKEVQSS</sequence>
<evidence type="ECO:0000256" key="6">
    <source>
        <dbReference type="ARBA" id="ARBA00023235"/>
    </source>
</evidence>
<protein>
    <recommendedName>
        <fullName evidence="3">DNA topoisomerase (ATP-hydrolyzing)</fullName>
        <ecNumber evidence="3">5.6.2.2</ecNumber>
    </recommendedName>
</protein>
<comment type="caution">
    <text evidence="7">The sequence shown here is derived from an EMBL/GenBank/DDBJ whole genome shotgun (WGS) entry which is preliminary data.</text>
</comment>
<organism evidence="7 8">
    <name type="scientific">Funneliformis mosseae</name>
    <name type="common">Endomycorrhizal fungus</name>
    <name type="synonym">Glomus mosseae</name>
    <dbReference type="NCBI Taxonomy" id="27381"/>
    <lineage>
        <taxon>Eukaryota</taxon>
        <taxon>Fungi</taxon>
        <taxon>Fungi incertae sedis</taxon>
        <taxon>Mucoromycota</taxon>
        <taxon>Glomeromycotina</taxon>
        <taxon>Glomeromycetes</taxon>
        <taxon>Glomerales</taxon>
        <taxon>Glomeraceae</taxon>
        <taxon>Funneliformis</taxon>
    </lineage>
</organism>
<dbReference type="InterPro" id="IPR050634">
    <property type="entry name" value="DNA_Topoisomerase_II"/>
</dbReference>
<evidence type="ECO:0000256" key="2">
    <source>
        <dbReference type="ARBA" id="ARBA00001946"/>
    </source>
</evidence>
<dbReference type="InterPro" id="IPR036890">
    <property type="entry name" value="HATPase_C_sf"/>
</dbReference>
<evidence type="ECO:0000256" key="5">
    <source>
        <dbReference type="ARBA" id="ARBA00023125"/>
    </source>
</evidence>
<accession>A0A9N9FDH1</accession>
<comment type="cofactor">
    <cofactor evidence="2">
        <name>Mg(2+)</name>
        <dbReference type="ChEBI" id="CHEBI:18420"/>
    </cofactor>
</comment>
<dbReference type="PANTHER" id="PTHR10169">
    <property type="entry name" value="DNA TOPOISOMERASE/GYRASE"/>
    <property type="match status" value="1"/>
</dbReference>
<evidence type="ECO:0000256" key="3">
    <source>
        <dbReference type="ARBA" id="ARBA00012895"/>
    </source>
</evidence>
<evidence type="ECO:0000313" key="7">
    <source>
        <dbReference type="EMBL" id="CAG8525449.1"/>
    </source>
</evidence>
<dbReference type="Proteomes" id="UP000789375">
    <property type="component" value="Unassembled WGS sequence"/>
</dbReference>
<gene>
    <name evidence="7" type="ORF">FMOSSE_LOCUS5243</name>
</gene>
<dbReference type="GO" id="GO:0003677">
    <property type="term" value="F:DNA binding"/>
    <property type="evidence" value="ECO:0007669"/>
    <property type="project" value="UniProtKB-KW"/>
</dbReference>
<dbReference type="GO" id="GO:0005634">
    <property type="term" value="C:nucleus"/>
    <property type="evidence" value="ECO:0007669"/>
    <property type="project" value="TreeGrafter"/>
</dbReference>
<dbReference type="EC" id="5.6.2.2" evidence="3"/>
<reference evidence="7" key="1">
    <citation type="submission" date="2021-06" db="EMBL/GenBank/DDBJ databases">
        <authorList>
            <person name="Kallberg Y."/>
            <person name="Tangrot J."/>
            <person name="Rosling A."/>
        </authorList>
    </citation>
    <scope>NUCLEOTIDE SEQUENCE</scope>
    <source>
        <strain evidence="7">87-6 pot B 2015</strain>
    </source>
</reference>
<dbReference type="AlphaFoldDB" id="A0A9N9FDH1"/>
<keyword evidence="4" id="KW-0799">Topoisomerase</keyword>
<proteinExistence type="predicted"/>
<comment type="catalytic activity">
    <reaction evidence="1">
        <text>ATP-dependent breakage, passage and rejoining of double-stranded DNA.</text>
        <dbReference type="EC" id="5.6.2.2"/>
    </reaction>
</comment>
<dbReference type="EMBL" id="CAJVPP010000970">
    <property type="protein sequence ID" value="CAG8525449.1"/>
    <property type="molecule type" value="Genomic_DNA"/>
</dbReference>
<name>A0A9N9FDH1_FUNMO</name>
<evidence type="ECO:0000256" key="1">
    <source>
        <dbReference type="ARBA" id="ARBA00000185"/>
    </source>
</evidence>
<dbReference type="SUPFAM" id="SSF55874">
    <property type="entry name" value="ATPase domain of HSP90 chaperone/DNA topoisomerase II/histidine kinase"/>
    <property type="match status" value="1"/>
</dbReference>
<dbReference type="GO" id="GO:0003918">
    <property type="term" value="F:DNA topoisomerase type II (double strand cut, ATP-hydrolyzing) activity"/>
    <property type="evidence" value="ECO:0007669"/>
    <property type="project" value="UniProtKB-EC"/>
</dbReference>
<keyword evidence="6" id="KW-0413">Isomerase</keyword>
<keyword evidence="8" id="KW-1185">Reference proteome</keyword>
<dbReference type="PANTHER" id="PTHR10169:SF38">
    <property type="entry name" value="DNA TOPOISOMERASE 2"/>
    <property type="match status" value="1"/>
</dbReference>